<evidence type="ECO:0000313" key="9">
    <source>
        <dbReference type="EMBL" id="MBD2316392.1"/>
    </source>
</evidence>
<comment type="caution">
    <text evidence="9">The sequence shown here is derived from an EMBL/GenBank/DDBJ whole genome shotgun (WGS) entry which is preliminary data.</text>
</comment>
<dbReference type="EC" id="2.7.13.3" evidence="2"/>
<feature type="domain" description="Histidine kinase" evidence="8">
    <location>
        <begin position="225"/>
        <end position="444"/>
    </location>
</feature>
<evidence type="ECO:0000256" key="2">
    <source>
        <dbReference type="ARBA" id="ARBA00012438"/>
    </source>
</evidence>
<dbReference type="InterPro" id="IPR005467">
    <property type="entry name" value="His_kinase_dom"/>
</dbReference>
<dbReference type="RefSeq" id="WP_190577171.1">
    <property type="nucleotide sequence ID" value="NZ_CAWPQU010000056.1"/>
</dbReference>
<evidence type="ECO:0000256" key="6">
    <source>
        <dbReference type="ARBA" id="ARBA00023012"/>
    </source>
</evidence>
<name>A0ABR8C6K0_9CYAN</name>
<dbReference type="InterPro" id="IPR003661">
    <property type="entry name" value="HisK_dim/P_dom"/>
</dbReference>
<dbReference type="InterPro" id="IPR049835">
    <property type="entry name" value="RppB"/>
</dbReference>
<evidence type="ECO:0000259" key="8">
    <source>
        <dbReference type="PROSITE" id="PS50109"/>
    </source>
</evidence>
<keyword evidence="10" id="KW-1185">Reference proteome</keyword>
<keyword evidence="7" id="KW-0472">Membrane</keyword>
<keyword evidence="5 9" id="KW-0418">Kinase</keyword>
<accession>A0ABR8C6K0</accession>
<dbReference type="Pfam" id="PF02518">
    <property type="entry name" value="HATPase_c"/>
    <property type="match status" value="1"/>
</dbReference>
<sequence length="448" mass="49835">MNHNKIFFGARLHLAGWYAGVMGIILTLSGIGIYQVMAHAHWQAVDRELESVAGTLHDSLEPLLIEIDRISPSVQQILPNLCVIAEKCDRESATQHILGAIQQESFYVLFLTRSGTLIATVGKPPIGIVPRTEQNTWQTIEDREGNRYHQISLLLKNNRGKSWGYLQVGRSLADYDHHLEQSKLILIVSLPIAFLIVSIASWCLAGMAMRPVYASYSQIQQFTADAAHELRTPLAAIRATVESTLSSDAISELESRDVLQTINRQAVRLSELVQDLLLLSRMDLQLITLQKQACCLNEIVSDLVEEVSALAIQSNIDLKLKIPNESAIYVNGNEDQLYRLILNILINAIHYTPEHGKVEVSLEQIEHHAIIQIQDNGIGISSTDLPNIFDRFYRVSNDRSRKKGGSGLGLAIAVAIAKSHDGDIQAKSELTQGSTFTIRLPLIEKFIK</sequence>
<keyword evidence="7" id="KW-0812">Transmembrane</keyword>
<evidence type="ECO:0000256" key="5">
    <source>
        <dbReference type="ARBA" id="ARBA00022777"/>
    </source>
</evidence>
<dbReference type="Proteomes" id="UP000618445">
    <property type="component" value="Unassembled WGS sequence"/>
</dbReference>
<feature type="transmembrane region" description="Helical" evidence="7">
    <location>
        <begin position="184"/>
        <end position="209"/>
    </location>
</feature>
<dbReference type="PANTHER" id="PTHR45453">
    <property type="entry name" value="PHOSPHATE REGULON SENSOR PROTEIN PHOR"/>
    <property type="match status" value="1"/>
</dbReference>
<reference evidence="9 10" key="1">
    <citation type="journal article" date="2020" name="ISME J.">
        <title>Comparative genomics reveals insights into cyanobacterial evolution and habitat adaptation.</title>
        <authorList>
            <person name="Chen M.Y."/>
            <person name="Teng W.K."/>
            <person name="Zhao L."/>
            <person name="Hu C.X."/>
            <person name="Zhou Y.K."/>
            <person name="Han B.P."/>
            <person name="Song L.R."/>
            <person name="Shu W.S."/>
        </authorList>
    </citation>
    <scope>NUCLEOTIDE SEQUENCE [LARGE SCALE GENOMIC DNA]</scope>
    <source>
        <strain evidence="9 10">FACHB-1050</strain>
    </source>
</reference>
<evidence type="ECO:0000256" key="1">
    <source>
        <dbReference type="ARBA" id="ARBA00000085"/>
    </source>
</evidence>
<keyword evidence="7" id="KW-1133">Transmembrane helix</keyword>
<comment type="catalytic activity">
    <reaction evidence="1">
        <text>ATP + protein L-histidine = ADP + protein N-phospho-L-histidine.</text>
        <dbReference type="EC" id="2.7.13.3"/>
    </reaction>
</comment>
<evidence type="ECO:0000256" key="7">
    <source>
        <dbReference type="SAM" id="Phobius"/>
    </source>
</evidence>
<keyword evidence="3" id="KW-0597">Phosphoprotein</keyword>
<dbReference type="InterPro" id="IPR036097">
    <property type="entry name" value="HisK_dim/P_sf"/>
</dbReference>
<dbReference type="CDD" id="cd00082">
    <property type="entry name" value="HisKA"/>
    <property type="match status" value="1"/>
</dbReference>
<dbReference type="InterPro" id="IPR050351">
    <property type="entry name" value="BphY/WalK/GraS-like"/>
</dbReference>
<dbReference type="InterPro" id="IPR003594">
    <property type="entry name" value="HATPase_dom"/>
</dbReference>
<dbReference type="Pfam" id="PF00512">
    <property type="entry name" value="HisKA"/>
    <property type="match status" value="1"/>
</dbReference>
<feature type="transmembrane region" description="Helical" evidence="7">
    <location>
        <begin position="15"/>
        <end position="37"/>
    </location>
</feature>
<dbReference type="SMART" id="SM00388">
    <property type="entry name" value="HisKA"/>
    <property type="match status" value="1"/>
</dbReference>
<dbReference type="SUPFAM" id="SSF55874">
    <property type="entry name" value="ATPase domain of HSP90 chaperone/DNA topoisomerase II/histidine kinase"/>
    <property type="match status" value="1"/>
</dbReference>
<dbReference type="GO" id="GO:0016301">
    <property type="term" value="F:kinase activity"/>
    <property type="evidence" value="ECO:0007669"/>
    <property type="project" value="UniProtKB-KW"/>
</dbReference>
<gene>
    <name evidence="9" type="ORF">H6G05_05970</name>
</gene>
<dbReference type="CDD" id="cd00075">
    <property type="entry name" value="HATPase"/>
    <property type="match status" value="1"/>
</dbReference>
<dbReference type="PANTHER" id="PTHR45453:SF1">
    <property type="entry name" value="PHOSPHATE REGULON SENSOR PROTEIN PHOR"/>
    <property type="match status" value="1"/>
</dbReference>
<dbReference type="SMART" id="SM00387">
    <property type="entry name" value="HATPase_c"/>
    <property type="match status" value="1"/>
</dbReference>
<evidence type="ECO:0000256" key="4">
    <source>
        <dbReference type="ARBA" id="ARBA00022679"/>
    </source>
</evidence>
<protein>
    <recommendedName>
        <fullName evidence="2">histidine kinase</fullName>
        <ecNumber evidence="2">2.7.13.3</ecNumber>
    </recommendedName>
</protein>
<organism evidence="9 10">
    <name type="scientific">Phormidium tenue FACHB-1050</name>
    <dbReference type="NCBI Taxonomy" id="2692857"/>
    <lineage>
        <taxon>Bacteria</taxon>
        <taxon>Bacillati</taxon>
        <taxon>Cyanobacteriota</taxon>
        <taxon>Cyanophyceae</taxon>
        <taxon>Oscillatoriophycideae</taxon>
        <taxon>Oscillatoriales</taxon>
        <taxon>Oscillatoriaceae</taxon>
        <taxon>Phormidium</taxon>
    </lineage>
</organism>
<dbReference type="PROSITE" id="PS50109">
    <property type="entry name" value="HIS_KIN"/>
    <property type="match status" value="1"/>
</dbReference>
<dbReference type="NCBIfam" id="NF041735">
    <property type="entry name" value="hist_kin_RppB"/>
    <property type="match status" value="1"/>
</dbReference>
<proteinExistence type="predicted"/>
<evidence type="ECO:0000256" key="3">
    <source>
        <dbReference type="ARBA" id="ARBA00022553"/>
    </source>
</evidence>
<evidence type="ECO:0000313" key="10">
    <source>
        <dbReference type="Proteomes" id="UP000618445"/>
    </source>
</evidence>
<dbReference type="EMBL" id="JACJQY010000006">
    <property type="protein sequence ID" value="MBD2316392.1"/>
    <property type="molecule type" value="Genomic_DNA"/>
</dbReference>
<dbReference type="PRINTS" id="PR00344">
    <property type="entry name" value="BCTRLSENSOR"/>
</dbReference>
<dbReference type="Gene3D" id="1.10.287.130">
    <property type="match status" value="1"/>
</dbReference>
<keyword evidence="6" id="KW-0902">Two-component regulatory system</keyword>
<dbReference type="SUPFAM" id="SSF47384">
    <property type="entry name" value="Homodimeric domain of signal transducing histidine kinase"/>
    <property type="match status" value="1"/>
</dbReference>
<keyword evidence="4" id="KW-0808">Transferase</keyword>
<dbReference type="Gene3D" id="3.30.565.10">
    <property type="entry name" value="Histidine kinase-like ATPase, C-terminal domain"/>
    <property type="match status" value="1"/>
</dbReference>
<dbReference type="InterPro" id="IPR036890">
    <property type="entry name" value="HATPase_C_sf"/>
</dbReference>
<dbReference type="InterPro" id="IPR004358">
    <property type="entry name" value="Sig_transdc_His_kin-like_C"/>
</dbReference>